<evidence type="ECO:0000313" key="6">
    <source>
        <dbReference type="Proteomes" id="UP000270296"/>
    </source>
</evidence>
<proteinExistence type="predicted"/>
<evidence type="ECO:0000256" key="3">
    <source>
        <dbReference type="ARBA" id="ARBA00023211"/>
    </source>
</evidence>
<organism evidence="7">
    <name type="scientific">Soboliphyme baturini</name>
    <dbReference type="NCBI Taxonomy" id="241478"/>
    <lineage>
        <taxon>Eukaryota</taxon>
        <taxon>Metazoa</taxon>
        <taxon>Ecdysozoa</taxon>
        <taxon>Nematoda</taxon>
        <taxon>Enoplea</taxon>
        <taxon>Dorylaimia</taxon>
        <taxon>Dioctophymatida</taxon>
        <taxon>Dioctophymatoidea</taxon>
        <taxon>Soboliphymatidae</taxon>
        <taxon>Soboliphyme</taxon>
    </lineage>
</organism>
<keyword evidence="2" id="KW-0378">Hydrolase</keyword>
<gene>
    <name evidence="5" type="ORF">SBAD_LOCUS7468</name>
</gene>
<feature type="domain" description="Serine-threonine protein phosphatase N-terminal" evidence="4">
    <location>
        <begin position="1"/>
        <end position="17"/>
    </location>
</feature>
<dbReference type="Pfam" id="PF16891">
    <property type="entry name" value="STPPase_N"/>
    <property type="match status" value="1"/>
</dbReference>
<evidence type="ECO:0000313" key="7">
    <source>
        <dbReference type="WBParaSite" id="SBAD_0000774901-mRNA-1"/>
    </source>
</evidence>
<dbReference type="InterPro" id="IPR031675">
    <property type="entry name" value="STPPase_N"/>
</dbReference>
<dbReference type="Proteomes" id="UP000270296">
    <property type="component" value="Unassembled WGS sequence"/>
</dbReference>
<dbReference type="AlphaFoldDB" id="A0A183IV21"/>
<evidence type="ECO:0000256" key="2">
    <source>
        <dbReference type="ARBA" id="ARBA00022801"/>
    </source>
</evidence>
<accession>A0A183IV21</accession>
<reference evidence="5 6" key="2">
    <citation type="submission" date="2018-11" db="EMBL/GenBank/DDBJ databases">
        <authorList>
            <consortium name="Pathogen Informatics"/>
        </authorList>
    </citation>
    <scope>NUCLEOTIDE SEQUENCE [LARGE SCALE GENOMIC DNA]</scope>
</reference>
<keyword evidence="1" id="KW-0479">Metal-binding</keyword>
<evidence type="ECO:0000256" key="1">
    <source>
        <dbReference type="ARBA" id="ARBA00022723"/>
    </source>
</evidence>
<reference evidence="7" key="1">
    <citation type="submission" date="2016-06" db="UniProtKB">
        <authorList>
            <consortium name="WormBaseParasite"/>
        </authorList>
    </citation>
    <scope>IDENTIFICATION</scope>
</reference>
<dbReference type="EMBL" id="UZAM01010655">
    <property type="protein sequence ID" value="VDP13227.1"/>
    <property type="molecule type" value="Genomic_DNA"/>
</dbReference>
<evidence type="ECO:0000259" key="4">
    <source>
        <dbReference type="Pfam" id="PF16891"/>
    </source>
</evidence>
<keyword evidence="6" id="KW-1185">Reference proteome</keyword>
<keyword evidence="3" id="KW-0464">Manganese</keyword>
<name>A0A183IV21_9BILA</name>
<sequence length="106" mass="12217">MKSREIFLSQPILLELEAPLNLCVMCFYLCTFESNERIALQISEEEEEQEEKKRKSNVTCRLFDTDVRLFSKLTPSSYSFSSLPLYPPLTPDGLQKEISTGTVFNI</sequence>
<dbReference type="GO" id="GO:0016787">
    <property type="term" value="F:hydrolase activity"/>
    <property type="evidence" value="ECO:0007669"/>
    <property type="project" value="UniProtKB-KW"/>
</dbReference>
<evidence type="ECO:0000313" key="5">
    <source>
        <dbReference type="EMBL" id="VDP13227.1"/>
    </source>
</evidence>
<protein>
    <submittedName>
        <fullName evidence="7">STPPase_N domain-containing protein</fullName>
    </submittedName>
</protein>
<dbReference type="GO" id="GO:0046872">
    <property type="term" value="F:metal ion binding"/>
    <property type="evidence" value="ECO:0007669"/>
    <property type="project" value="UniProtKB-KW"/>
</dbReference>
<dbReference type="WBParaSite" id="SBAD_0000774901-mRNA-1">
    <property type="protein sequence ID" value="SBAD_0000774901-mRNA-1"/>
    <property type="gene ID" value="SBAD_0000774901"/>
</dbReference>